<feature type="compositionally biased region" description="Acidic residues" evidence="1">
    <location>
        <begin position="20"/>
        <end position="40"/>
    </location>
</feature>
<keyword evidence="3" id="KW-1185">Reference proteome</keyword>
<gene>
    <name evidence="2" type="ORF">HJC23_001799</name>
</gene>
<protein>
    <submittedName>
        <fullName evidence="2">Uncharacterized protein</fullName>
    </submittedName>
</protein>
<accession>A0ABD3PHG4</accession>
<comment type="caution">
    <text evidence="2">The sequence shown here is derived from an EMBL/GenBank/DDBJ whole genome shotgun (WGS) entry which is preliminary data.</text>
</comment>
<dbReference type="Proteomes" id="UP001516023">
    <property type="component" value="Unassembled WGS sequence"/>
</dbReference>
<evidence type="ECO:0000313" key="2">
    <source>
        <dbReference type="EMBL" id="KAL3787402.1"/>
    </source>
</evidence>
<name>A0ABD3PHG4_9STRA</name>
<dbReference type="EMBL" id="JABMIG020000175">
    <property type="protein sequence ID" value="KAL3787402.1"/>
    <property type="molecule type" value="Genomic_DNA"/>
</dbReference>
<sequence length="176" mass="20615">MPRRHRVVFLLPPEGNNDSEHEDVDSEEEDQGNGVDSDDDEFIVKPYRNRSLAWTLRYRKLNPYEQARARVISFGHRSKADWDDAVSSGQLGQYVPSYPDEMYAPEWGGWEEWLGLMRSYNDTKNIATNVLRLKSLDDYLLFVKSNAKRAEGLRIPVRPDLYYDEWIDEETFFGNS</sequence>
<reference evidence="2 3" key="1">
    <citation type="journal article" date="2020" name="G3 (Bethesda)">
        <title>Improved Reference Genome for Cyclotella cryptica CCMP332, a Model for Cell Wall Morphogenesis, Salinity Adaptation, and Lipid Production in Diatoms (Bacillariophyta).</title>
        <authorList>
            <person name="Roberts W.R."/>
            <person name="Downey K.M."/>
            <person name="Ruck E.C."/>
            <person name="Traller J.C."/>
            <person name="Alverson A.J."/>
        </authorList>
    </citation>
    <scope>NUCLEOTIDE SEQUENCE [LARGE SCALE GENOMIC DNA]</scope>
    <source>
        <strain evidence="2 3">CCMP332</strain>
    </source>
</reference>
<organism evidence="2 3">
    <name type="scientific">Cyclotella cryptica</name>
    <dbReference type="NCBI Taxonomy" id="29204"/>
    <lineage>
        <taxon>Eukaryota</taxon>
        <taxon>Sar</taxon>
        <taxon>Stramenopiles</taxon>
        <taxon>Ochrophyta</taxon>
        <taxon>Bacillariophyta</taxon>
        <taxon>Coscinodiscophyceae</taxon>
        <taxon>Thalassiosirophycidae</taxon>
        <taxon>Stephanodiscales</taxon>
        <taxon>Stephanodiscaceae</taxon>
        <taxon>Cyclotella</taxon>
    </lineage>
</organism>
<dbReference type="AlphaFoldDB" id="A0ABD3PHG4"/>
<evidence type="ECO:0000256" key="1">
    <source>
        <dbReference type="SAM" id="MobiDB-lite"/>
    </source>
</evidence>
<feature type="region of interest" description="Disordered" evidence="1">
    <location>
        <begin position="1"/>
        <end position="40"/>
    </location>
</feature>
<evidence type="ECO:0000313" key="3">
    <source>
        <dbReference type="Proteomes" id="UP001516023"/>
    </source>
</evidence>
<proteinExistence type="predicted"/>